<dbReference type="InterPro" id="IPR011008">
    <property type="entry name" value="Dimeric_a/b-barrel"/>
</dbReference>
<dbReference type="PANTHER" id="PTHR33606:SF3">
    <property type="entry name" value="PROTEIN YCII"/>
    <property type="match status" value="1"/>
</dbReference>
<feature type="domain" description="YCII-related" evidence="1">
    <location>
        <begin position="44"/>
        <end position="127"/>
    </location>
</feature>
<dbReference type="AlphaFoldDB" id="A0A9W4J318"/>
<protein>
    <recommendedName>
        <fullName evidence="1">YCII-related domain-containing protein</fullName>
    </recommendedName>
</protein>
<comment type="caution">
    <text evidence="2">The sequence shown here is derived from an EMBL/GenBank/DDBJ whole genome shotgun (WGS) entry which is preliminary data.</text>
</comment>
<accession>A0A9W4J318</accession>
<name>A0A9W4J318_9EURO</name>
<dbReference type="EMBL" id="CAJVPD010000221">
    <property type="protein sequence ID" value="CAG8368065.1"/>
    <property type="molecule type" value="Genomic_DNA"/>
</dbReference>
<organism evidence="2 3">
    <name type="scientific">Penicillium salamii</name>
    <dbReference type="NCBI Taxonomy" id="1612424"/>
    <lineage>
        <taxon>Eukaryota</taxon>
        <taxon>Fungi</taxon>
        <taxon>Dikarya</taxon>
        <taxon>Ascomycota</taxon>
        <taxon>Pezizomycotina</taxon>
        <taxon>Eurotiomycetes</taxon>
        <taxon>Eurotiomycetidae</taxon>
        <taxon>Eurotiales</taxon>
        <taxon>Aspergillaceae</taxon>
        <taxon>Penicillium</taxon>
    </lineage>
</organism>
<dbReference type="SUPFAM" id="SSF54909">
    <property type="entry name" value="Dimeric alpha+beta barrel"/>
    <property type="match status" value="1"/>
</dbReference>
<proteinExistence type="predicted"/>
<dbReference type="InterPro" id="IPR005545">
    <property type="entry name" value="YCII"/>
</dbReference>
<dbReference type="PANTHER" id="PTHR33606">
    <property type="entry name" value="PROTEIN YCII"/>
    <property type="match status" value="1"/>
</dbReference>
<evidence type="ECO:0000259" key="1">
    <source>
        <dbReference type="Pfam" id="PF03795"/>
    </source>
</evidence>
<evidence type="ECO:0000313" key="3">
    <source>
        <dbReference type="Proteomes" id="UP001152592"/>
    </source>
</evidence>
<reference evidence="2" key="1">
    <citation type="submission" date="2021-07" db="EMBL/GenBank/DDBJ databases">
        <authorList>
            <person name="Branca A.L. A."/>
        </authorList>
    </citation>
    <scope>NUCLEOTIDE SEQUENCE</scope>
</reference>
<dbReference type="OrthoDB" id="951172at2759"/>
<dbReference type="Gene3D" id="3.30.70.1060">
    <property type="entry name" value="Dimeric alpha+beta barrel"/>
    <property type="match status" value="1"/>
</dbReference>
<dbReference type="Proteomes" id="UP001152592">
    <property type="component" value="Unassembled WGS sequence"/>
</dbReference>
<dbReference type="InterPro" id="IPR051807">
    <property type="entry name" value="Sec-metab_biosynth-assoc"/>
</dbReference>
<evidence type="ECO:0000313" key="2">
    <source>
        <dbReference type="EMBL" id="CAG8368065.1"/>
    </source>
</evidence>
<dbReference type="Pfam" id="PF03795">
    <property type="entry name" value="YCII"/>
    <property type="match status" value="1"/>
</dbReference>
<gene>
    <name evidence="2" type="ORF">PSALAMII_LOCUS4329</name>
</gene>
<sequence length="177" mass="19231">MFKSVTRLSKVPAFPHRQFPSVSTSSQPQFHHFTSQSLKMSKEFLCILPDKPGVHAKRMEVRPSHLEGVKPHVASGAIVAGGAMLNAHPAEGETPSFKGSMMMVVAESAEKALELLKKDIYTVSGVWDLENAQIIPVCLLGSGLGLWMLADVLFSINLLCGRLCRCFLGLSFASMST</sequence>